<dbReference type="EMBL" id="ML995829">
    <property type="protein sequence ID" value="KAF2769960.1"/>
    <property type="molecule type" value="Genomic_DNA"/>
</dbReference>
<sequence>MVRITCKATANTARTAVIRATCFAFCFHDNLPLNTLVCTALLPNRFRAICRNRDDGRLTTALLSPARWRELVPDEEEAPLYIAAHKFISSLRFGGLPAKSGVARSRAMVRGGMAGIHRPINNALLEPRDLRVRPAGLLANHGQRHLLLTGDLHHQPACVDCGCERARDGRL</sequence>
<keyword evidence="2" id="KW-1185">Reference proteome</keyword>
<evidence type="ECO:0000313" key="1">
    <source>
        <dbReference type="EMBL" id="KAF2769960.1"/>
    </source>
</evidence>
<reference evidence="1" key="1">
    <citation type="journal article" date="2020" name="Stud. Mycol.">
        <title>101 Dothideomycetes genomes: a test case for predicting lifestyles and emergence of pathogens.</title>
        <authorList>
            <person name="Haridas S."/>
            <person name="Albert R."/>
            <person name="Binder M."/>
            <person name="Bloem J."/>
            <person name="Labutti K."/>
            <person name="Salamov A."/>
            <person name="Andreopoulos B."/>
            <person name="Baker S."/>
            <person name="Barry K."/>
            <person name="Bills G."/>
            <person name="Bluhm B."/>
            <person name="Cannon C."/>
            <person name="Castanera R."/>
            <person name="Culley D."/>
            <person name="Daum C."/>
            <person name="Ezra D."/>
            <person name="Gonzalez J."/>
            <person name="Henrissat B."/>
            <person name="Kuo A."/>
            <person name="Liang C."/>
            <person name="Lipzen A."/>
            <person name="Lutzoni F."/>
            <person name="Magnuson J."/>
            <person name="Mondo S."/>
            <person name="Nolan M."/>
            <person name="Ohm R."/>
            <person name="Pangilinan J."/>
            <person name="Park H.-J."/>
            <person name="Ramirez L."/>
            <person name="Alfaro M."/>
            <person name="Sun H."/>
            <person name="Tritt A."/>
            <person name="Yoshinaga Y."/>
            <person name="Zwiers L.-H."/>
            <person name="Turgeon B."/>
            <person name="Goodwin S."/>
            <person name="Spatafora J."/>
            <person name="Crous P."/>
            <person name="Grigoriev I."/>
        </authorList>
    </citation>
    <scope>NUCLEOTIDE SEQUENCE</scope>
    <source>
        <strain evidence="1">CBS 116005</strain>
    </source>
</reference>
<protein>
    <submittedName>
        <fullName evidence="1">Uncharacterized protein</fullName>
    </submittedName>
</protein>
<organism evidence="1 2">
    <name type="scientific">Teratosphaeria nubilosa</name>
    <dbReference type="NCBI Taxonomy" id="161662"/>
    <lineage>
        <taxon>Eukaryota</taxon>
        <taxon>Fungi</taxon>
        <taxon>Dikarya</taxon>
        <taxon>Ascomycota</taxon>
        <taxon>Pezizomycotina</taxon>
        <taxon>Dothideomycetes</taxon>
        <taxon>Dothideomycetidae</taxon>
        <taxon>Mycosphaerellales</taxon>
        <taxon>Teratosphaeriaceae</taxon>
        <taxon>Teratosphaeria</taxon>
    </lineage>
</organism>
<dbReference type="Proteomes" id="UP000799436">
    <property type="component" value="Unassembled WGS sequence"/>
</dbReference>
<name>A0A6G1LBE8_9PEZI</name>
<dbReference type="AlphaFoldDB" id="A0A6G1LBE8"/>
<evidence type="ECO:0000313" key="2">
    <source>
        <dbReference type="Proteomes" id="UP000799436"/>
    </source>
</evidence>
<accession>A0A6G1LBE8</accession>
<proteinExistence type="predicted"/>
<gene>
    <name evidence="1" type="ORF">EJ03DRAFT_82497</name>
</gene>